<dbReference type="SUPFAM" id="SSF48425">
    <property type="entry name" value="Sec7 domain"/>
    <property type="match status" value="1"/>
</dbReference>
<dbReference type="Pfam" id="PF01369">
    <property type="entry name" value="Sec7"/>
    <property type="match status" value="1"/>
</dbReference>
<feature type="domain" description="SEC7" evidence="3">
    <location>
        <begin position="292"/>
        <end position="489"/>
    </location>
</feature>
<name>A0A6G0WJB0_9STRA</name>
<dbReference type="InterPro" id="IPR001849">
    <property type="entry name" value="PH_domain"/>
</dbReference>
<dbReference type="InterPro" id="IPR023394">
    <property type="entry name" value="Sec7_C_sf"/>
</dbReference>
<dbReference type="Pfam" id="PF00169">
    <property type="entry name" value="PH"/>
    <property type="match status" value="1"/>
</dbReference>
<evidence type="ECO:0000313" key="5">
    <source>
        <dbReference type="Proteomes" id="UP000481153"/>
    </source>
</evidence>
<dbReference type="InterPro" id="IPR035999">
    <property type="entry name" value="Sec7_dom_sf"/>
</dbReference>
<evidence type="ECO:0000256" key="1">
    <source>
        <dbReference type="SAM" id="MobiDB-lite"/>
    </source>
</evidence>
<dbReference type="InterPro" id="IPR000904">
    <property type="entry name" value="Sec7_dom"/>
</dbReference>
<organism evidence="4 5">
    <name type="scientific">Aphanomyces euteiches</name>
    <dbReference type="NCBI Taxonomy" id="100861"/>
    <lineage>
        <taxon>Eukaryota</taxon>
        <taxon>Sar</taxon>
        <taxon>Stramenopiles</taxon>
        <taxon>Oomycota</taxon>
        <taxon>Saprolegniomycetes</taxon>
        <taxon>Saprolegniales</taxon>
        <taxon>Verrucalvaceae</taxon>
        <taxon>Aphanomyces</taxon>
    </lineage>
</organism>
<dbReference type="PROSITE" id="PS50190">
    <property type="entry name" value="SEC7"/>
    <property type="match status" value="1"/>
</dbReference>
<dbReference type="InterPro" id="IPR011993">
    <property type="entry name" value="PH-like_dom_sf"/>
</dbReference>
<dbReference type="Proteomes" id="UP000481153">
    <property type="component" value="Unassembled WGS sequence"/>
</dbReference>
<feature type="domain" description="PH" evidence="2">
    <location>
        <begin position="506"/>
        <end position="621"/>
    </location>
</feature>
<keyword evidence="5" id="KW-1185">Reference proteome</keyword>
<evidence type="ECO:0000313" key="4">
    <source>
        <dbReference type="EMBL" id="KAF0727319.1"/>
    </source>
</evidence>
<dbReference type="SMART" id="SM00222">
    <property type="entry name" value="Sec7"/>
    <property type="match status" value="1"/>
</dbReference>
<dbReference type="GO" id="GO:0012505">
    <property type="term" value="C:endomembrane system"/>
    <property type="evidence" value="ECO:0007669"/>
    <property type="project" value="UniProtKB-ARBA"/>
</dbReference>
<dbReference type="VEuPathDB" id="FungiDB:AeMF1_003985"/>
<dbReference type="PANTHER" id="PTHR10663:SF388">
    <property type="entry name" value="GOLGI-SPECIFIC BREFELDIN A-RESISTANCE GUANINE NUCLEOTIDE EXCHANGE FACTOR 1"/>
    <property type="match status" value="1"/>
</dbReference>
<accession>A0A6G0WJB0</accession>
<dbReference type="Gene3D" id="2.30.29.30">
    <property type="entry name" value="Pleckstrin-homology domain (PH domain)/Phosphotyrosine-binding domain (PTB)"/>
    <property type="match status" value="2"/>
</dbReference>
<dbReference type="GO" id="GO:0032012">
    <property type="term" value="P:regulation of ARF protein signal transduction"/>
    <property type="evidence" value="ECO:0007669"/>
    <property type="project" value="InterPro"/>
</dbReference>
<evidence type="ECO:0008006" key="6">
    <source>
        <dbReference type="Google" id="ProtNLM"/>
    </source>
</evidence>
<dbReference type="CDD" id="cd00821">
    <property type="entry name" value="PH"/>
    <property type="match status" value="1"/>
</dbReference>
<dbReference type="GO" id="GO:0005737">
    <property type="term" value="C:cytoplasm"/>
    <property type="evidence" value="ECO:0007669"/>
    <property type="project" value="UniProtKB-ARBA"/>
</dbReference>
<feature type="region of interest" description="Disordered" evidence="1">
    <location>
        <begin position="624"/>
        <end position="665"/>
    </location>
</feature>
<gene>
    <name evidence="4" type="ORF">Ae201684_014579</name>
</gene>
<dbReference type="GO" id="GO:0005085">
    <property type="term" value="F:guanyl-nucleotide exchange factor activity"/>
    <property type="evidence" value="ECO:0007669"/>
    <property type="project" value="InterPro"/>
</dbReference>
<protein>
    <recommendedName>
        <fullName evidence="6">SEC7 domain-containing protein</fullName>
    </recommendedName>
</protein>
<dbReference type="SUPFAM" id="SSF50729">
    <property type="entry name" value="PH domain-like"/>
    <property type="match status" value="2"/>
</dbReference>
<sequence length="665" mass="76260">MNLVAQTPQLIYEGYLHKRMLFGWRKHYCILRGRNMELYRVITTGTTTKPKENPSRILVVEQFHADYRASDQFDVIIPRGTKKTFKLEPDQIKRGERTQWIQALQTALLCDNALERYGEDITKQLMTYANRQVSEHGSLRLDDSMWKTLRKRSIHGDLWSRFQVLIAKGVEVTEVVEPPAQGLLYLFRIDDPATDILLLPLDEHTPERRIPLRRVLGVADCVSSGDATQRLTRFNLTHVVDDESVVETFQTHTTDMRSRLVFGLSHILKNVQYSPKQQMLRRLTVSPPRLERTSDASSRSVTSLDGSSQLDAVIRSFNMNPKRGIAFGIDQGVIDDDQAAVADFLRQTKGLDKDKIGEYLGGDDSFGLQVLAAFAQSFEFGNKPFELCLREFLSKFRLPGESQKIDRVMEAFAKAFHAKNPTMFTNHDVVYILAFSTIMLNTDLHNPSMNNRKRMTKEEFVRNNRGIDKDKTDIAPSILHAIFDNIKKQPLVTVRDRDDNGNLFANPDMSGWLKNYRRSGIKTPRRWFMLSNHCLYFFENEQGIDPLGFYSLENVKVLAIPNRPCCFELRAANSSVKSALYPKRARIKGSLSLRWLDRVVFVAESTDQAKGWVDMIEKHILQSEQPTQMLKKSPQRRLPSTSKRDSISTSYEDVVEEDVPEVTTA</sequence>
<evidence type="ECO:0000259" key="2">
    <source>
        <dbReference type="PROSITE" id="PS50003"/>
    </source>
</evidence>
<dbReference type="FunFam" id="1.10.1000.11:FF:000002">
    <property type="entry name" value="Cytohesin 1"/>
    <property type="match status" value="1"/>
</dbReference>
<dbReference type="GO" id="GO:0016192">
    <property type="term" value="P:vesicle-mediated transport"/>
    <property type="evidence" value="ECO:0007669"/>
    <property type="project" value="UniProtKB-ARBA"/>
</dbReference>
<dbReference type="PROSITE" id="PS50003">
    <property type="entry name" value="PH_DOMAIN"/>
    <property type="match status" value="2"/>
</dbReference>
<feature type="domain" description="PH" evidence="2">
    <location>
        <begin position="9"/>
        <end position="109"/>
    </location>
</feature>
<dbReference type="SMART" id="SM00233">
    <property type="entry name" value="PH"/>
    <property type="match status" value="2"/>
</dbReference>
<dbReference type="AlphaFoldDB" id="A0A6G0WJB0"/>
<evidence type="ECO:0000259" key="3">
    <source>
        <dbReference type="PROSITE" id="PS50190"/>
    </source>
</evidence>
<proteinExistence type="predicted"/>
<dbReference type="Gene3D" id="1.10.220.20">
    <property type="match status" value="1"/>
</dbReference>
<dbReference type="PANTHER" id="PTHR10663">
    <property type="entry name" value="GUANYL-NUCLEOTIDE EXCHANGE FACTOR"/>
    <property type="match status" value="1"/>
</dbReference>
<comment type="caution">
    <text evidence="4">The sequence shown here is derived from an EMBL/GenBank/DDBJ whole genome shotgun (WGS) entry which is preliminary data.</text>
</comment>
<dbReference type="EMBL" id="VJMJ01000198">
    <property type="protein sequence ID" value="KAF0727319.1"/>
    <property type="molecule type" value="Genomic_DNA"/>
</dbReference>
<reference evidence="4 5" key="1">
    <citation type="submission" date="2019-07" db="EMBL/GenBank/DDBJ databases">
        <title>Genomics analysis of Aphanomyces spp. identifies a new class of oomycete effector associated with host adaptation.</title>
        <authorList>
            <person name="Gaulin E."/>
        </authorList>
    </citation>
    <scope>NUCLEOTIDE SEQUENCE [LARGE SCALE GENOMIC DNA]</scope>
    <source>
        <strain evidence="4 5">ATCC 201684</strain>
    </source>
</reference>
<dbReference type="Gene3D" id="1.10.1000.11">
    <property type="entry name" value="Arf Nucleotide-binding Site Opener,domain 2"/>
    <property type="match status" value="1"/>
</dbReference>
<feature type="compositionally biased region" description="Acidic residues" evidence="1">
    <location>
        <begin position="653"/>
        <end position="665"/>
    </location>
</feature>
<dbReference type="CDD" id="cd00171">
    <property type="entry name" value="Sec7"/>
    <property type="match status" value="1"/>
</dbReference>